<dbReference type="GO" id="GO:0042781">
    <property type="term" value="F:3'-tRNA processing endoribonuclease activity"/>
    <property type="evidence" value="ECO:0007669"/>
    <property type="project" value="TreeGrafter"/>
</dbReference>
<accession>A0A0L0DL00</accession>
<reference evidence="2 3" key="1">
    <citation type="submission" date="2010-05" db="EMBL/GenBank/DDBJ databases">
        <title>The Genome Sequence of Thecamonas trahens ATCC 50062.</title>
        <authorList>
            <consortium name="The Broad Institute Genome Sequencing Platform"/>
            <person name="Russ C."/>
            <person name="Cuomo C."/>
            <person name="Shea T."/>
            <person name="Young S.K."/>
            <person name="Zeng Q."/>
            <person name="Koehrsen M."/>
            <person name="Haas B."/>
            <person name="Borodovsky M."/>
            <person name="Guigo R."/>
            <person name="Alvarado L."/>
            <person name="Berlin A."/>
            <person name="Bochicchio J."/>
            <person name="Borenstein D."/>
            <person name="Chapman S."/>
            <person name="Chen Z."/>
            <person name="Freedman E."/>
            <person name="Gellesch M."/>
            <person name="Goldberg J."/>
            <person name="Griggs A."/>
            <person name="Gujja S."/>
            <person name="Heilman E."/>
            <person name="Heiman D."/>
            <person name="Hepburn T."/>
            <person name="Howarth C."/>
            <person name="Jen D."/>
            <person name="Larson L."/>
            <person name="Mehta T."/>
            <person name="Park D."/>
            <person name="Pearson M."/>
            <person name="Roberts A."/>
            <person name="Saif S."/>
            <person name="Shenoy N."/>
            <person name="Sisk P."/>
            <person name="Stolte C."/>
            <person name="Sykes S."/>
            <person name="Thomson T."/>
            <person name="Walk T."/>
            <person name="White J."/>
            <person name="Yandava C."/>
            <person name="Burger G."/>
            <person name="Gray M.W."/>
            <person name="Holland P.W.H."/>
            <person name="King N."/>
            <person name="Lang F.B.F."/>
            <person name="Roger A.J."/>
            <person name="Ruiz-Trillo I."/>
            <person name="Lander E."/>
            <person name="Nusbaum C."/>
        </authorList>
    </citation>
    <scope>NUCLEOTIDE SEQUENCE [LARGE SCALE GENOMIC DNA]</scope>
    <source>
        <strain evidence="2 3">ATCC 50062</strain>
    </source>
</reference>
<dbReference type="Gene3D" id="3.60.15.10">
    <property type="entry name" value="Ribonuclease Z/Hydroxyacylglutathione hydrolase-like"/>
    <property type="match status" value="1"/>
</dbReference>
<evidence type="ECO:0000259" key="1">
    <source>
        <dbReference type="SMART" id="SM00849"/>
    </source>
</evidence>
<organism evidence="2 3">
    <name type="scientific">Thecamonas trahens ATCC 50062</name>
    <dbReference type="NCBI Taxonomy" id="461836"/>
    <lineage>
        <taxon>Eukaryota</taxon>
        <taxon>Apusozoa</taxon>
        <taxon>Apusomonadida</taxon>
        <taxon>Apusomonadidae</taxon>
        <taxon>Thecamonas</taxon>
    </lineage>
</organism>
<keyword evidence="3" id="KW-1185">Reference proteome</keyword>
<evidence type="ECO:0000313" key="3">
    <source>
        <dbReference type="Proteomes" id="UP000054408"/>
    </source>
</evidence>
<name>A0A0L0DL00_THETB</name>
<dbReference type="InterPro" id="IPR001279">
    <property type="entry name" value="Metallo-B-lactamas"/>
</dbReference>
<dbReference type="SUPFAM" id="SSF56281">
    <property type="entry name" value="Metallo-hydrolase/oxidoreductase"/>
    <property type="match status" value="1"/>
</dbReference>
<dbReference type="OrthoDB" id="421226at2759"/>
<dbReference type="GO" id="GO:0005634">
    <property type="term" value="C:nucleus"/>
    <property type="evidence" value="ECO:0007669"/>
    <property type="project" value="TreeGrafter"/>
</dbReference>
<dbReference type="Proteomes" id="UP000054408">
    <property type="component" value="Unassembled WGS sequence"/>
</dbReference>
<protein>
    <recommendedName>
        <fullName evidence="1">Metallo-beta-lactamase domain-containing protein</fullName>
    </recommendedName>
</protein>
<dbReference type="SMART" id="SM00849">
    <property type="entry name" value="Lactamase_B"/>
    <property type="match status" value="1"/>
</dbReference>
<dbReference type="GeneID" id="25569544"/>
<dbReference type="RefSeq" id="XP_013762325.1">
    <property type="nucleotide sequence ID" value="XM_013906871.1"/>
</dbReference>
<evidence type="ECO:0000313" key="2">
    <source>
        <dbReference type="EMBL" id="KNC52043.1"/>
    </source>
</evidence>
<proteinExistence type="predicted"/>
<dbReference type="EMBL" id="GL349436">
    <property type="protein sequence ID" value="KNC52043.1"/>
    <property type="molecule type" value="Genomic_DNA"/>
</dbReference>
<feature type="domain" description="Metallo-beta-lactamase" evidence="1">
    <location>
        <begin position="140"/>
        <end position="316"/>
    </location>
</feature>
<dbReference type="eggNOG" id="ENOG502R2P1">
    <property type="taxonomic scope" value="Eukaryota"/>
</dbReference>
<dbReference type="PANTHER" id="PTHR46018">
    <property type="entry name" value="ZINC PHOSPHODIESTERASE ELAC PROTEIN 1"/>
    <property type="match status" value="1"/>
</dbReference>
<dbReference type="Pfam" id="PF23023">
    <property type="entry name" value="Anti-Pycsar_Apyc1"/>
    <property type="match status" value="1"/>
</dbReference>
<dbReference type="AlphaFoldDB" id="A0A0L0DL00"/>
<dbReference type="PANTHER" id="PTHR46018:SF2">
    <property type="entry name" value="ZINC PHOSPHODIESTERASE ELAC PROTEIN 1"/>
    <property type="match status" value="1"/>
</dbReference>
<sequence length="341" mass="37615">MRTIFQETLLGPVDLSSLAIDFPADVPRDAWPDFVKEGRDLGDPRYKEEPLKVSDLIDFKVFNDDFRVELDGVVAIEVNPIAESFRVTEGGSVISEFPLSVQMGSASPAESEKLISTLFVPPEFGVTFVGTSHGFDPAGKTSGFILWMGKRGVIVDPPPYTGDVLMRMGIAPRLIDSIILSHCHADHDAGSFQKILRSSNVRLITTPTILGSFLRKYAAISGFSEEFISNLFRFVPVKIGAPIRVHGGDITFQYSLHTIPCISFQAEYAGKTIAFSGDTCYNPELLAEMEANGTIGASRREQLMNFNFGPTSFCMRPACRRSTHRFHCLRSSTRARGRGCM</sequence>
<gene>
    <name evidence="2" type="ORF">AMSG_11629</name>
</gene>
<dbReference type="InterPro" id="IPR036866">
    <property type="entry name" value="RibonucZ/Hydroxyglut_hydro"/>
</dbReference>